<feature type="compositionally biased region" description="Polar residues" evidence="1">
    <location>
        <begin position="644"/>
        <end position="662"/>
    </location>
</feature>
<feature type="transmembrane region" description="Helical" evidence="2">
    <location>
        <begin position="77"/>
        <end position="99"/>
    </location>
</feature>
<evidence type="ECO:0000256" key="1">
    <source>
        <dbReference type="SAM" id="MobiDB-lite"/>
    </source>
</evidence>
<feature type="compositionally biased region" description="Basic and acidic residues" evidence="1">
    <location>
        <begin position="674"/>
        <end position="686"/>
    </location>
</feature>
<feature type="region of interest" description="Disordered" evidence="1">
    <location>
        <begin position="226"/>
        <end position="248"/>
    </location>
</feature>
<feature type="transmembrane region" description="Helical" evidence="2">
    <location>
        <begin position="272"/>
        <end position="292"/>
    </location>
</feature>
<keyword evidence="4" id="KW-1185">Reference proteome</keyword>
<dbReference type="AlphaFoldDB" id="A0AAD9KDK6"/>
<feature type="compositionally biased region" description="Polar residues" evidence="1">
    <location>
        <begin position="996"/>
        <end position="1009"/>
    </location>
</feature>
<dbReference type="Gene3D" id="1.20.1070.10">
    <property type="entry name" value="Rhodopsin 7-helix transmembrane proteins"/>
    <property type="match status" value="1"/>
</dbReference>
<feature type="region of interest" description="Disordered" evidence="1">
    <location>
        <begin position="989"/>
        <end position="1016"/>
    </location>
</feature>
<evidence type="ECO:0000313" key="4">
    <source>
        <dbReference type="Proteomes" id="UP001208570"/>
    </source>
</evidence>
<keyword evidence="2" id="KW-0812">Transmembrane</keyword>
<feature type="region of interest" description="Disordered" evidence="1">
    <location>
        <begin position="717"/>
        <end position="848"/>
    </location>
</feature>
<keyword evidence="2" id="KW-0472">Membrane</keyword>
<feature type="transmembrane region" description="Helical" evidence="2">
    <location>
        <begin position="161"/>
        <end position="185"/>
    </location>
</feature>
<dbReference type="CDD" id="cd00637">
    <property type="entry name" value="7tm_classA_rhodopsin-like"/>
    <property type="match status" value="1"/>
</dbReference>
<sequence length="1016" mass="111845">MASTSTIFAIIMVSFTPVSTLCILFNFIVVVCCRHHTIDLATCTLLLGRLGHACAVVILMATYSLENWAWSRSMCQAFVWLWISCWVLDVLTNLFFLAYNSTRIGHDKGNVRYHVFVLLMACWCLAILAGALTFFTDSLFHNYEDASQMCMLGLSISENPILIGTMLLIIIAGLLIIVLTISVSAESRALALKFKLLEARVDCLRSPKIQNGDVTAETNAMELNGLSEGTSSNGNVNNSNNSASSRANSSTQRVYTWAYVDKQMRDMRHIHAAATATTILLNMVPQLVLYSIDIMSGTTCAYTHHILVAFGVIHSVVLPVTFCTAGIRYRETSEHLVKGIFGTAANTAAARNSDPEQNVVFHIRDVTTDSTDTNVPESPHNDSTPASQTYKRGQLQVLSMRGEPFLAPSTVNYQKTEDDDSIEQESQQKINGLVAMTTITPLSANNEDSIGGTRNPCYEHDLSGVHGMDPDYVRSLSDGSVDYGDGYDSEEDWGSWDSDSETWSNLYDYSDIEEALDASANGSIAKLSPTMIGHRRRPSHVSQTGSHGRRRKLSSQTSWPPDTQSPRPKKGERKRSADRKRKRRSKRRGRRESKGLVSGLERTMNLGIASAMVSRDRKKAHTEQAHNESFNTGEVRGDKHIDSQRNNPTDGSENSAEPSNKHSPPVPPPPDIDSFLKRDEPREEQKSSINSGEDEQRQSVFASQLAAAALKLKHIPGQDGDVHQQPKIIRNVSATKVSRKASRCSSAKIDTNKILPNRPSVVAISKRNDPSRVESLSRRVKRQTANTDVERTGSKTSRRSSSSSKGGLPAMRKHSSGKPPSRSSAPVKEQARHLDPASSAPRPISAPNVDPALANMTLSQIMTNPFLKDMLRRSLESLDSLTDDQIAGHPNQSTDEGGCQTDLVLDMAGVCRRKSPSIITTSSSELSEISQPTNHQSKASEMAYYQIPNIDSDCRYRPRKPLRRGKQAFKVAAQTVIIQEFLKKAVRKPSLAAKPNNLQRTTSGSSWANDSDVVDV</sequence>
<feature type="region of interest" description="Disordered" evidence="1">
    <location>
        <begin position="368"/>
        <end position="389"/>
    </location>
</feature>
<keyword evidence="2" id="KW-1133">Transmembrane helix</keyword>
<evidence type="ECO:0000313" key="3">
    <source>
        <dbReference type="EMBL" id="KAK2168750.1"/>
    </source>
</evidence>
<evidence type="ECO:0000256" key="2">
    <source>
        <dbReference type="SAM" id="Phobius"/>
    </source>
</evidence>
<feature type="compositionally biased region" description="Low complexity" evidence="1">
    <location>
        <begin position="836"/>
        <end position="847"/>
    </location>
</feature>
<feature type="region of interest" description="Disordered" evidence="1">
    <location>
        <begin position="527"/>
        <end position="700"/>
    </location>
</feature>
<dbReference type="EMBL" id="JAODUP010000014">
    <property type="protein sequence ID" value="KAK2168750.1"/>
    <property type="molecule type" value="Genomic_DNA"/>
</dbReference>
<feature type="compositionally biased region" description="Low complexity" evidence="1">
    <location>
        <begin position="231"/>
        <end position="248"/>
    </location>
</feature>
<proteinExistence type="predicted"/>
<feature type="compositionally biased region" description="Basic residues" evidence="1">
    <location>
        <begin position="567"/>
        <end position="591"/>
    </location>
</feature>
<comment type="caution">
    <text evidence="3">The sequence shown here is derived from an EMBL/GenBank/DDBJ whole genome shotgun (WGS) entry which is preliminary data.</text>
</comment>
<feature type="compositionally biased region" description="Basic and acidic residues" evidence="1">
    <location>
        <begin position="766"/>
        <end position="777"/>
    </location>
</feature>
<protein>
    <submittedName>
        <fullName evidence="3">Uncharacterized protein</fullName>
    </submittedName>
</protein>
<dbReference type="Proteomes" id="UP001208570">
    <property type="component" value="Unassembled WGS sequence"/>
</dbReference>
<name>A0AAD9KDK6_9ANNE</name>
<accession>A0AAD9KDK6</accession>
<reference evidence="3" key="1">
    <citation type="journal article" date="2023" name="Mol. Biol. Evol.">
        <title>Third-Generation Sequencing Reveals the Adaptive Role of the Epigenome in Three Deep-Sea Polychaetes.</title>
        <authorList>
            <person name="Perez M."/>
            <person name="Aroh O."/>
            <person name="Sun Y."/>
            <person name="Lan Y."/>
            <person name="Juniper S.K."/>
            <person name="Young C.R."/>
            <person name="Angers B."/>
            <person name="Qian P.Y."/>
        </authorList>
    </citation>
    <scope>NUCLEOTIDE SEQUENCE</scope>
    <source>
        <strain evidence="3">P08H-3</strain>
    </source>
</reference>
<dbReference type="SUPFAM" id="SSF81321">
    <property type="entry name" value="Family A G protein-coupled receptor-like"/>
    <property type="match status" value="1"/>
</dbReference>
<feature type="transmembrane region" description="Helical" evidence="2">
    <location>
        <begin position="6"/>
        <end position="33"/>
    </location>
</feature>
<feature type="transmembrane region" description="Helical" evidence="2">
    <location>
        <begin position="111"/>
        <end position="135"/>
    </location>
</feature>
<feature type="transmembrane region" description="Helical" evidence="2">
    <location>
        <begin position="45"/>
        <end position="65"/>
    </location>
</feature>
<organism evidence="3 4">
    <name type="scientific">Paralvinella palmiformis</name>
    <dbReference type="NCBI Taxonomy" id="53620"/>
    <lineage>
        <taxon>Eukaryota</taxon>
        <taxon>Metazoa</taxon>
        <taxon>Spiralia</taxon>
        <taxon>Lophotrochozoa</taxon>
        <taxon>Annelida</taxon>
        <taxon>Polychaeta</taxon>
        <taxon>Sedentaria</taxon>
        <taxon>Canalipalpata</taxon>
        <taxon>Terebellida</taxon>
        <taxon>Terebelliformia</taxon>
        <taxon>Alvinellidae</taxon>
        <taxon>Paralvinella</taxon>
    </lineage>
</organism>
<feature type="compositionally biased region" description="Polar residues" evidence="1">
    <location>
        <begin position="554"/>
        <end position="566"/>
    </location>
</feature>
<gene>
    <name evidence="3" type="ORF">LSH36_14g01010</name>
</gene>